<dbReference type="PANTHER" id="PTHR12161">
    <property type="entry name" value="IST1 FAMILY MEMBER"/>
    <property type="match status" value="1"/>
</dbReference>
<reference evidence="4" key="1">
    <citation type="submission" date="2023-03" db="EMBL/GenBank/DDBJ databases">
        <title>Chromosome-scale reference genome and RAD-based genetic map of yellow starthistle (Centaurea solstitialis) reveal putative structural variation and QTLs associated with invader traits.</title>
        <authorList>
            <person name="Reatini B."/>
            <person name="Cang F.A."/>
            <person name="Jiang Q."/>
            <person name="Mckibben M.T.W."/>
            <person name="Barker M.S."/>
            <person name="Rieseberg L.H."/>
            <person name="Dlugosch K.M."/>
        </authorList>
    </citation>
    <scope>NUCLEOTIDE SEQUENCE</scope>
    <source>
        <strain evidence="4">CAN-66</strain>
        <tissue evidence="4">Leaf</tissue>
    </source>
</reference>
<sequence length="436" mass="49835">MEVNEMKVLAGREFKSNYMSFASAPLQLCIILPQFLLQLLTIYILKFLSSQHKNKERKLGAMGRKLDALLGRKFKTSKFKTTLNLAISRLSLLKNQRNSRYTIARSDIVQLLLLNHHEHALLRGSYFRRNYPSGSQVQTKIMVEQVIKDQNMLDIYDMIHVDCHLLIQRINLIERANDCPSELEEAVSNLLYAAPRCGEFPELQEIRAILTSRFGKEFAYVAIELRSNCRVSQKMIEKLSPKQSSLESRMKMLLGIATENGIVLQLEESSPEIRKEEWVVDKKRNQLNTEAKVEEEVAATGLPEKIEKILSFSESMKGRKEYRDVADAAQDAFESAAYAAAAARAAVKLSRLESFNSAKKVLNSESMKSKLHMHDRNRMGCHDSESENDEIDEGERSRYDMKVAEFDGSDSDDYSDEGDIRPLHGGQSKPFEKMYF</sequence>
<evidence type="ECO:0000256" key="3">
    <source>
        <dbReference type="SAM" id="Phobius"/>
    </source>
</evidence>
<dbReference type="Pfam" id="PF03398">
    <property type="entry name" value="Ist1"/>
    <property type="match status" value="1"/>
</dbReference>
<dbReference type="Gene3D" id="1.20.1260.60">
    <property type="entry name" value="Vacuolar protein sorting-associated protein Ist1"/>
    <property type="match status" value="1"/>
</dbReference>
<name>A0AA38T635_9ASTR</name>
<feature type="compositionally biased region" description="Basic and acidic residues" evidence="2">
    <location>
        <begin position="372"/>
        <end position="385"/>
    </location>
</feature>
<keyword evidence="3" id="KW-0472">Membrane</keyword>
<dbReference type="InterPro" id="IPR005061">
    <property type="entry name" value="Ist1"/>
</dbReference>
<accession>A0AA38T635</accession>
<dbReference type="PANTHER" id="PTHR12161:SF63">
    <property type="entry name" value="VACUOLAR PROTEIN SORTING-ASSOCIATED PROTEIN IST1-RELATED"/>
    <property type="match status" value="1"/>
</dbReference>
<dbReference type="GO" id="GO:0015031">
    <property type="term" value="P:protein transport"/>
    <property type="evidence" value="ECO:0007669"/>
    <property type="project" value="InterPro"/>
</dbReference>
<dbReference type="InterPro" id="IPR042277">
    <property type="entry name" value="IST1-like"/>
</dbReference>
<protein>
    <submittedName>
        <fullName evidence="4">Uncharacterized protein</fullName>
    </submittedName>
</protein>
<evidence type="ECO:0000313" key="4">
    <source>
        <dbReference type="EMBL" id="KAJ9554184.1"/>
    </source>
</evidence>
<keyword evidence="3" id="KW-0812">Transmembrane</keyword>
<feature type="compositionally biased region" description="Basic and acidic residues" evidence="2">
    <location>
        <begin position="394"/>
        <end position="405"/>
    </location>
</feature>
<proteinExistence type="inferred from homology"/>
<evidence type="ECO:0000256" key="1">
    <source>
        <dbReference type="ARBA" id="ARBA00005536"/>
    </source>
</evidence>
<evidence type="ECO:0000313" key="5">
    <source>
        <dbReference type="Proteomes" id="UP001172457"/>
    </source>
</evidence>
<dbReference type="FunFam" id="1.20.1260.60:FF:000002">
    <property type="entry name" value="Vacuolar protein sorting-associated protein IST1"/>
    <property type="match status" value="1"/>
</dbReference>
<keyword evidence="3" id="KW-1133">Transmembrane helix</keyword>
<feature type="transmembrane region" description="Helical" evidence="3">
    <location>
        <begin position="24"/>
        <end position="48"/>
    </location>
</feature>
<keyword evidence="5" id="KW-1185">Reference proteome</keyword>
<comment type="similarity">
    <text evidence="1">Belongs to the IST1 family.</text>
</comment>
<organism evidence="4 5">
    <name type="scientific">Centaurea solstitialis</name>
    <name type="common">yellow star-thistle</name>
    <dbReference type="NCBI Taxonomy" id="347529"/>
    <lineage>
        <taxon>Eukaryota</taxon>
        <taxon>Viridiplantae</taxon>
        <taxon>Streptophyta</taxon>
        <taxon>Embryophyta</taxon>
        <taxon>Tracheophyta</taxon>
        <taxon>Spermatophyta</taxon>
        <taxon>Magnoliopsida</taxon>
        <taxon>eudicotyledons</taxon>
        <taxon>Gunneridae</taxon>
        <taxon>Pentapetalae</taxon>
        <taxon>asterids</taxon>
        <taxon>campanulids</taxon>
        <taxon>Asterales</taxon>
        <taxon>Asteraceae</taxon>
        <taxon>Carduoideae</taxon>
        <taxon>Cardueae</taxon>
        <taxon>Centaureinae</taxon>
        <taxon>Centaurea</taxon>
    </lineage>
</organism>
<dbReference type="Proteomes" id="UP001172457">
    <property type="component" value="Chromosome 4"/>
</dbReference>
<feature type="region of interest" description="Disordered" evidence="2">
    <location>
        <begin position="366"/>
        <end position="436"/>
    </location>
</feature>
<comment type="caution">
    <text evidence="4">The sequence shown here is derived from an EMBL/GenBank/DDBJ whole genome shotgun (WGS) entry which is preliminary data.</text>
</comment>
<gene>
    <name evidence="4" type="ORF">OSB04_018229</name>
</gene>
<dbReference type="AlphaFoldDB" id="A0AA38T635"/>
<dbReference type="EMBL" id="JARYMX010000004">
    <property type="protein sequence ID" value="KAJ9554184.1"/>
    <property type="molecule type" value="Genomic_DNA"/>
</dbReference>
<evidence type="ECO:0000256" key="2">
    <source>
        <dbReference type="SAM" id="MobiDB-lite"/>
    </source>
</evidence>
<feature type="compositionally biased region" description="Acidic residues" evidence="2">
    <location>
        <begin position="407"/>
        <end position="417"/>
    </location>
</feature>